<feature type="compositionally biased region" description="Low complexity" evidence="1">
    <location>
        <begin position="101"/>
        <end position="121"/>
    </location>
</feature>
<dbReference type="EMBL" id="MZ150789">
    <property type="protein sequence ID" value="QWY84583.1"/>
    <property type="molecule type" value="Genomic_DNA"/>
</dbReference>
<proteinExistence type="predicted"/>
<evidence type="ECO:0000313" key="3">
    <source>
        <dbReference type="Proteomes" id="UP000693692"/>
    </source>
</evidence>
<evidence type="ECO:0000313" key="2">
    <source>
        <dbReference type="EMBL" id="QWY84583.1"/>
    </source>
</evidence>
<name>A0A8F3E9P7_9CAUD</name>
<gene>
    <name evidence="2" type="primary">1</name>
    <name evidence="2" type="ORF">SEA_FOOTLOOSE_1</name>
</gene>
<accession>A0A8F3E9P7</accession>
<evidence type="ECO:0000256" key="1">
    <source>
        <dbReference type="SAM" id="MobiDB-lite"/>
    </source>
</evidence>
<sequence length="121" mass="12878">MTRKKMLGVPAGLNEAGEALWAKVTGKYTLRADELVTLESACRATDRIVLMRAELGDSVVATGSMGQTVVHPLIPEIRAHEAQVSSLLAKLKLPDEQGGEQVSQQRSAAQSRWASAHGATA</sequence>
<dbReference type="KEGG" id="vg:80019061"/>
<dbReference type="Proteomes" id="UP000693692">
    <property type="component" value="Segment"/>
</dbReference>
<reference evidence="2" key="1">
    <citation type="submission" date="2021-05" db="EMBL/GenBank/DDBJ databases">
        <authorList>
            <person name="Brink J."/>
            <person name="Busse A.L."/>
            <person name="Crowley H.J."/>
            <person name="Hall C.J."/>
            <person name="Hetherington P."/>
            <person name="Hovde T.M."/>
            <person name="Johnson J.A."/>
            <person name="Karch K.E."/>
            <person name="Krueger C.J."/>
            <person name="Lundberg T.J."/>
            <person name="Madla Sanchez I."/>
            <person name="Mathiesen C."/>
            <person name="Moore L.J."/>
            <person name="Nordberg R.J."/>
            <person name="Petersen I.M."/>
            <person name="Piton K.L."/>
            <person name="Rozycki S.T."/>
            <person name="Rutten E."/>
            <person name="Samuelson I.O."/>
            <person name="Sarkilahti S.K."/>
            <person name="Schubert K.A."/>
            <person name="Stamness T.F."/>
            <person name="Tinman A.J."/>
            <person name="Tutterrow P.B."/>
            <person name="Wanzek N.C."/>
            <person name="Wheeler C.D."/>
            <person name="Spring A.M."/>
            <person name="Klyczek K."/>
            <person name="Garlena R.A."/>
            <person name="Russell D.A."/>
            <person name="Pope W.H."/>
            <person name="Jacobs-Sera D."/>
            <person name="Hatfull G.F."/>
        </authorList>
    </citation>
    <scope>NUCLEOTIDE SEQUENCE</scope>
</reference>
<protein>
    <submittedName>
        <fullName evidence="2">Terminase small subunit</fullName>
    </submittedName>
</protein>
<dbReference type="RefSeq" id="YP_010754398.1">
    <property type="nucleotide sequence ID" value="NC_073460.1"/>
</dbReference>
<keyword evidence="3" id="KW-1185">Reference proteome</keyword>
<organism evidence="2 3">
    <name type="scientific">Microbacterium phage Footloose</name>
    <dbReference type="NCBI Taxonomy" id="2836048"/>
    <lineage>
        <taxon>Viruses</taxon>
        <taxon>Duplodnaviria</taxon>
        <taxon>Heunggongvirae</taxon>
        <taxon>Uroviricota</taxon>
        <taxon>Caudoviricetes</taxon>
        <taxon>Footloosevirus</taxon>
        <taxon>Footloosevirus footloose</taxon>
    </lineage>
</organism>
<dbReference type="GeneID" id="80019061"/>
<feature type="region of interest" description="Disordered" evidence="1">
    <location>
        <begin position="95"/>
        <end position="121"/>
    </location>
</feature>